<feature type="domain" description="Sulfatase-modifying factor enzyme-like" evidence="1">
    <location>
        <begin position="57"/>
        <end position="245"/>
    </location>
</feature>
<dbReference type="GO" id="GO:0120147">
    <property type="term" value="F:formylglycine-generating oxidase activity"/>
    <property type="evidence" value="ECO:0007669"/>
    <property type="project" value="TreeGrafter"/>
</dbReference>
<dbReference type="AlphaFoldDB" id="A0A1H2XZH1"/>
<evidence type="ECO:0000313" key="2">
    <source>
        <dbReference type="EMBL" id="SDW98191.1"/>
    </source>
</evidence>
<name>A0A1H2XZH1_9RHOB</name>
<dbReference type="RefSeq" id="WP_089946933.1">
    <property type="nucleotide sequence ID" value="NZ_FNOI01000003.1"/>
</dbReference>
<dbReference type="InterPro" id="IPR051043">
    <property type="entry name" value="Sulfatase_Mod_Factor_Kinase"/>
</dbReference>
<dbReference type="InterPro" id="IPR005532">
    <property type="entry name" value="SUMF_dom"/>
</dbReference>
<dbReference type="OrthoDB" id="9768004at2"/>
<proteinExistence type="predicted"/>
<dbReference type="PANTHER" id="PTHR23150:SF19">
    <property type="entry name" value="FORMYLGLYCINE-GENERATING ENZYME"/>
    <property type="match status" value="1"/>
</dbReference>
<protein>
    <submittedName>
        <fullName evidence="2">Sulfatase-modifying factor enzyme 1</fullName>
    </submittedName>
</protein>
<dbReference type="Proteomes" id="UP000199441">
    <property type="component" value="Unassembled WGS sequence"/>
</dbReference>
<dbReference type="Gene3D" id="3.90.1580.10">
    <property type="entry name" value="paralog of FGE (formylglycine-generating enzyme)"/>
    <property type="match status" value="1"/>
</dbReference>
<dbReference type="InterPro" id="IPR016187">
    <property type="entry name" value="CTDL_fold"/>
</dbReference>
<keyword evidence="3" id="KW-1185">Reference proteome</keyword>
<evidence type="ECO:0000259" key="1">
    <source>
        <dbReference type="Pfam" id="PF03781"/>
    </source>
</evidence>
<sequence length="252" mass="27274">MTHAIANYAHFEQPLLKWSLMLLAVAGLVGVVLHPRSPNSAPIPVMAEQAVIMPDGHALYVQKFEVTVAEWNACHAQGACSQALRAKGSHAEAEMPATGLSYVDVGEYLAWINDATGVAFRLPTMAEWEHMAAEVLPHEPDPVFTDPELSWAAAYLMEPQTKRTLRPQGSFKTTSQGIVDLNGSVWEWTQDCYAGASEGQVTQDRCPAFFVGGEHIAAIPYLVRDPARGGCAVGSPPAHLGMRLVSDRAVRS</sequence>
<evidence type="ECO:0000313" key="3">
    <source>
        <dbReference type="Proteomes" id="UP000199441"/>
    </source>
</evidence>
<dbReference type="EMBL" id="FNOI01000003">
    <property type="protein sequence ID" value="SDW98191.1"/>
    <property type="molecule type" value="Genomic_DNA"/>
</dbReference>
<gene>
    <name evidence="2" type="ORF">SAMN04488001_2160</name>
</gene>
<dbReference type="PANTHER" id="PTHR23150">
    <property type="entry name" value="SULFATASE MODIFYING FACTOR 1, 2"/>
    <property type="match status" value="1"/>
</dbReference>
<reference evidence="3" key="1">
    <citation type="submission" date="2016-10" db="EMBL/GenBank/DDBJ databases">
        <authorList>
            <person name="Varghese N."/>
            <person name="Submissions S."/>
        </authorList>
    </citation>
    <scope>NUCLEOTIDE SEQUENCE [LARGE SCALE GENOMIC DNA]</scope>
    <source>
        <strain evidence="3">DSM 26922</strain>
    </source>
</reference>
<dbReference type="STRING" id="670155.SAMN04488001_2160"/>
<dbReference type="SUPFAM" id="SSF56436">
    <property type="entry name" value="C-type lectin-like"/>
    <property type="match status" value="1"/>
</dbReference>
<dbReference type="Pfam" id="PF03781">
    <property type="entry name" value="FGE-sulfatase"/>
    <property type="match status" value="1"/>
</dbReference>
<organism evidence="2 3">
    <name type="scientific">Litoreibacter albidus</name>
    <dbReference type="NCBI Taxonomy" id="670155"/>
    <lineage>
        <taxon>Bacteria</taxon>
        <taxon>Pseudomonadati</taxon>
        <taxon>Pseudomonadota</taxon>
        <taxon>Alphaproteobacteria</taxon>
        <taxon>Rhodobacterales</taxon>
        <taxon>Roseobacteraceae</taxon>
        <taxon>Litoreibacter</taxon>
    </lineage>
</organism>
<accession>A0A1H2XZH1</accession>
<dbReference type="InterPro" id="IPR042095">
    <property type="entry name" value="SUMF_sf"/>
</dbReference>